<dbReference type="Gene3D" id="3.30.565.10">
    <property type="entry name" value="Histidine kinase-like ATPase, C-terminal domain"/>
    <property type="match status" value="1"/>
</dbReference>
<dbReference type="AlphaFoldDB" id="A0A2T0AY07"/>
<name>A0A2T0AY07_9FIRM</name>
<evidence type="ECO:0000313" key="3">
    <source>
        <dbReference type="Proteomes" id="UP000238415"/>
    </source>
</evidence>
<evidence type="ECO:0000313" key="2">
    <source>
        <dbReference type="EMBL" id="PRR75778.1"/>
    </source>
</evidence>
<keyword evidence="3" id="KW-1185">Reference proteome</keyword>
<feature type="domain" description="Histidine kinase/HSP90-like ATPase" evidence="1">
    <location>
        <begin position="45"/>
        <end position="157"/>
    </location>
</feature>
<keyword evidence="2" id="KW-0418">Kinase</keyword>
<dbReference type="Pfam" id="PF13581">
    <property type="entry name" value="HATPase_c_2"/>
    <property type="match status" value="1"/>
</dbReference>
<comment type="caution">
    <text evidence="2">The sequence shown here is derived from an EMBL/GenBank/DDBJ whole genome shotgun (WGS) entry which is preliminary data.</text>
</comment>
<organism evidence="2 3">
    <name type="scientific">Neomoorella humiferrea</name>
    <dbReference type="NCBI Taxonomy" id="676965"/>
    <lineage>
        <taxon>Bacteria</taxon>
        <taxon>Bacillati</taxon>
        <taxon>Bacillota</taxon>
        <taxon>Clostridia</taxon>
        <taxon>Neomoorellales</taxon>
        <taxon>Neomoorellaceae</taxon>
        <taxon>Neomoorella</taxon>
    </lineage>
</organism>
<keyword evidence="2" id="KW-0808">Transferase</keyword>
<dbReference type="InterPro" id="IPR036890">
    <property type="entry name" value="HATPase_C_sf"/>
</dbReference>
<dbReference type="InterPro" id="IPR003594">
    <property type="entry name" value="HATPase_dom"/>
</dbReference>
<gene>
    <name evidence="2" type="primary">rsbT_2</name>
    <name evidence="2" type="ORF">MOHU_01590</name>
</gene>
<dbReference type="EC" id="2.7.11.1" evidence="2"/>
<reference evidence="2 3" key="1">
    <citation type="submission" date="2018-03" db="EMBL/GenBank/DDBJ databases">
        <title>Genome sequence of Moorella humiferrea DSM 23265.</title>
        <authorList>
            <person name="Poehlein A."/>
            <person name="Daniel R."/>
        </authorList>
    </citation>
    <scope>NUCLEOTIDE SEQUENCE [LARGE SCALE GENOMIC DNA]</scope>
    <source>
        <strain evidence="2 3">DSM 23265</strain>
    </source>
</reference>
<dbReference type="SUPFAM" id="SSF55874">
    <property type="entry name" value="ATPase domain of HSP90 chaperone/DNA topoisomerase II/histidine kinase"/>
    <property type="match status" value="1"/>
</dbReference>
<sequence length="161" mass="17431">MFRGGPIECLERPEEISLEDKMPSLKLSFPVRARDFLAGGHGAARIRQVLQQVGFPPEIIRRAAIAAYEAEMNIIIHSYGGELKAHITPGAITITAVDDGPGIPDIELAMQEGYSTAPREIQEMGFGAGMGLPNIRRCADELEIKSGAGQGTTVNIIIYNR</sequence>
<accession>A0A2T0AY07</accession>
<protein>
    <submittedName>
        <fullName evidence="2">Serine/threonine-protein kinase RsbT</fullName>
        <ecNumber evidence="2">2.7.11.1</ecNumber>
    </submittedName>
</protein>
<dbReference type="GO" id="GO:0004674">
    <property type="term" value="F:protein serine/threonine kinase activity"/>
    <property type="evidence" value="ECO:0007669"/>
    <property type="project" value="UniProtKB-EC"/>
</dbReference>
<proteinExistence type="predicted"/>
<evidence type="ECO:0000259" key="1">
    <source>
        <dbReference type="Pfam" id="PF13581"/>
    </source>
</evidence>
<dbReference type="Proteomes" id="UP000238415">
    <property type="component" value="Unassembled WGS sequence"/>
</dbReference>
<dbReference type="EMBL" id="PVXM01000003">
    <property type="protein sequence ID" value="PRR75778.1"/>
    <property type="molecule type" value="Genomic_DNA"/>
</dbReference>